<comment type="caution">
    <text evidence="14">The sequence shown here is derived from an EMBL/GenBank/DDBJ whole genome shotgun (WGS) entry which is preliminary data.</text>
</comment>
<dbReference type="Gene3D" id="3.30.300.180">
    <property type="match status" value="1"/>
</dbReference>
<dbReference type="CDD" id="cd06571">
    <property type="entry name" value="Bac_DnaA_C"/>
    <property type="match status" value="1"/>
</dbReference>
<keyword evidence="6 8" id="KW-0446">Lipid-binding</keyword>
<dbReference type="PRINTS" id="PR00051">
    <property type="entry name" value="DNAA"/>
</dbReference>
<evidence type="ECO:0000256" key="1">
    <source>
        <dbReference type="ARBA" id="ARBA00006583"/>
    </source>
</evidence>
<feature type="region of interest" description="Domain I, interacts with DnaA modulators" evidence="8">
    <location>
        <begin position="1"/>
        <end position="94"/>
    </location>
</feature>
<dbReference type="PANTHER" id="PTHR30050">
    <property type="entry name" value="CHROMOSOMAL REPLICATION INITIATOR PROTEIN DNAA"/>
    <property type="match status" value="1"/>
</dbReference>
<dbReference type="InterPro" id="IPR010921">
    <property type="entry name" value="Trp_repressor/repl_initiator"/>
</dbReference>
<dbReference type="InterPro" id="IPR024633">
    <property type="entry name" value="DnaA_N_dom"/>
</dbReference>
<dbReference type="PROSITE" id="PS01008">
    <property type="entry name" value="DNAA"/>
    <property type="match status" value="1"/>
</dbReference>
<dbReference type="Pfam" id="PF11638">
    <property type="entry name" value="DnaA_N"/>
    <property type="match status" value="1"/>
</dbReference>
<evidence type="ECO:0000313" key="15">
    <source>
        <dbReference type="Proteomes" id="UP000176780"/>
    </source>
</evidence>
<feature type="binding site" evidence="8">
    <location>
        <position position="160"/>
    </location>
    <ligand>
        <name>ATP</name>
        <dbReference type="ChEBI" id="CHEBI:30616"/>
    </ligand>
</feature>
<dbReference type="InterPro" id="IPR013159">
    <property type="entry name" value="DnaA_C"/>
</dbReference>
<dbReference type="GO" id="GO:0005886">
    <property type="term" value="C:plasma membrane"/>
    <property type="evidence" value="ECO:0007669"/>
    <property type="project" value="TreeGrafter"/>
</dbReference>
<dbReference type="Pfam" id="PF00308">
    <property type="entry name" value="Bac_DnaA"/>
    <property type="match status" value="1"/>
</dbReference>
<dbReference type="Proteomes" id="UP000176780">
    <property type="component" value="Unassembled WGS sequence"/>
</dbReference>
<name>A0A1F5HK37_9BACT</name>
<evidence type="ECO:0000256" key="7">
    <source>
        <dbReference type="ARBA" id="ARBA00023125"/>
    </source>
</evidence>
<comment type="function">
    <text evidence="8 10">Plays an essential role in the initiation and regulation of chromosomal replication. ATP-DnaA binds to the origin of replication (oriC) to initiate formation of the DNA replication initiation complex once per cell cycle. Binds the DnaA box (a 9 base pair repeat at the origin) and separates the double-stranded (ds)DNA. Forms a right-handed helical filament on oriC DNA; dsDNA binds to the exterior of the filament while single-stranded (ss)DNA is stabiized in the filament's interior. The ATP-DnaA-oriC complex binds and stabilizes one strand of the AT-rich DNA unwinding element (DUE), permitting loading of DNA polymerase. After initiation quickly degrades to an ADP-DnaA complex that is not apt for DNA replication. Binds acidic phospholipids.</text>
</comment>
<proteinExistence type="inferred from homology"/>
<evidence type="ECO:0000256" key="11">
    <source>
        <dbReference type="RuleBase" id="RU004227"/>
    </source>
</evidence>
<dbReference type="HAMAP" id="MF_00377">
    <property type="entry name" value="DnaA_bact"/>
    <property type="match status" value="1"/>
</dbReference>
<dbReference type="Gene3D" id="1.10.1750.10">
    <property type="match status" value="1"/>
</dbReference>
<evidence type="ECO:0000256" key="9">
    <source>
        <dbReference type="NCBIfam" id="TIGR00362"/>
    </source>
</evidence>
<dbReference type="AlphaFoldDB" id="A0A1F5HK37"/>
<feature type="binding site" evidence="8">
    <location>
        <position position="164"/>
    </location>
    <ligand>
        <name>ATP</name>
        <dbReference type="ChEBI" id="CHEBI:30616"/>
    </ligand>
</feature>
<dbReference type="InterPro" id="IPR020591">
    <property type="entry name" value="Chromosome_initiator_DnaA-like"/>
</dbReference>
<dbReference type="Pfam" id="PF08299">
    <property type="entry name" value="Bac_DnaA_C"/>
    <property type="match status" value="1"/>
</dbReference>
<dbReference type="NCBIfam" id="TIGR00362">
    <property type="entry name" value="DnaA"/>
    <property type="match status" value="1"/>
</dbReference>
<dbReference type="InterPro" id="IPR027417">
    <property type="entry name" value="P-loop_NTPase"/>
</dbReference>
<dbReference type="InterPro" id="IPR003593">
    <property type="entry name" value="AAA+_ATPase"/>
</dbReference>
<dbReference type="CDD" id="cd00009">
    <property type="entry name" value="AAA"/>
    <property type="match status" value="1"/>
</dbReference>
<feature type="region of interest" description="Domain IV, binds dsDNA" evidence="8">
    <location>
        <begin position="333"/>
        <end position="452"/>
    </location>
</feature>
<accession>A0A1F5HK37</accession>
<dbReference type="SMART" id="SM00382">
    <property type="entry name" value="AAA"/>
    <property type="match status" value="1"/>
</dbReference>
<evidence type="ECO:0000256" key="3">
    <source>
        <dbReference type="ARBA" id="ARBA00022705"/>
    </source>
</evidence>
<comment type="caution">
    <text evidence="8">Lacks conserved residue(s) required for the propagation of feature annotation.</text>
</comment>
<dbReference type="GO" id="GO:0006270">
    <property type="term" value="P:DNA replication initiation"/>
    <property type="evidence" value="ECO:0007669"/>
    <property type="project" value="UniProtKB-UniRule"/>
</dbReference>
<dbReference type="GO" id="GO:0006275">
    <property type="term" value="P:regulation of DNA replication"/>
    <property type="evidence" value="ECO:0007669"/>
    <property type="project" value="UniProtKB-UniRule"/>
</dbReference>
<keyword evidence="4 8" id="KW-0547">Nucleotide-binding</keyword>
<evidence type="ECO:0000259" key="12">
    <source>
        <dbReference type="SMART" id="SM00382"/>
    </source>
</evidence>
<evidence type="ECO:0000256" key="5">
    <source>
        <dbReference type="ARBA" id="ARBA00022840"/>
    </source>
</evidence>
<dbReference type="GO" id="GO:0003688">
    <property type="term" value="F:DNA replication origin binding"/>
    <property type="evidence" value="ECO:0007669"/>
    <property type="project" value="UniProtKB-UniRule"/>
</dbReference>
<evidence type="ECO:0000256" key="8">
    <source>
        <dbReference type="HAMAP-Rule" id="MF_00377"/>
    </source>
</evidence>
<dbReference type="GO" id="GO:0008289">
    <property type="term" value="F:lipid binding"/>
    <property type="evidence" value="ECO:0007669"/>
    <property type="project" value="UniProtKB-KW"/>
</dbReference>
<dbReference type="Gene3D" id="3.40.50.300">
    <property type="entry name" value="P-loop containing nucleotide triphosphate hydrolases"/>
    <property type="match status" value="1"/>
</dbReference>
<evidence type="ECO:0000259" key="13">
    <source>
        <dbReference type="SMART" id="SM00760"/>
    </source>
</evidence>
<feature type="region of interest" description="Domain III, AAA+ region" evidence="8">
    <location>
        <begin position="116"/>
        <end position="332"/>
    </location>
</feature>
<feature type="binding site" evidence="8">
    <location>
        <position position="162"/>
    </location>
    <ligand>
        <name>ATP</name>
        <dbReference type="ChEBI" id="CHEBI:30616"/>
    </ligand>
</feature>
<dbReference type="SUPFAM" id="SSF52540">
    <property type="entry name" value="P-loop containing nucleoside triphosphate hydrolases"/>
    <property type="match status" value="1"/>
</dbReference>
<comment type="subunit">
    <text evidence="8">Oligomerizes as a right-handed, spiral filament on DNA at oriC.</text>
</comment>
<feature type="domain" description="AAA+ ATPase" evidence="12">
    <location>
        <begin position="149"/>
        <end position="283"/>
    </location>
</feature>
<evidence type="ECO:0000256" key="6">
    <source>
        <dbReference type="ARBA" id="ARBA00023121"/>
    </source>
</evidence>
<dbReference type="GO" id="GO:0005737">
    <property type="term" value="C:cytoplasm"/>
    <property type="evidence" value="ECO:0007669"/>
    <property type="project" value="UniProtKB-SubCell"/>
</dbReference>
<evidence type="ECO:0000256" key="4">
    <source>
        <dbReference type="ARBA" id="ARBA00022741"/>
    </source>
</evidence>
<keyword evidence="7 8" id="KW-0238">DNA-binding</keyword>
<reference evidence="14 15" key="1">
    <citation type="journal article" date="2016" name="Nat. Commun.">
        <title>Thousands of microbial genomes shed light on interconnected biogeochemical processes in an aquifer system.</title>
        <authorList>
            <person name="Anantharaman K."/>
            <person name="Brown C.T."/>
            <person name="Hug L.A."/>
            <person name="Sharon I."/>
            <person name="Castelle C.J."/>
            <person name="Probst A.J."/>
            <person name="Thomas B.C."/>
            <person name="Singh A."/>
            <person name="Wilkins M.J."/>
            <person name="Karaoz U."/>
            <person name="Brodie E.L."/>
            <person name="Williams K.H."/>
            <person name="Hubbard S.S."/>
            <person name="Banfield J.F."/>
        </authorList>
    </citation>
    <scope>NUCLEOTIDE SEQUENCE [LARGE SCALE GENOMIC DNA]</scope>
</reference>
<feature type="binding site" evidence="8">
    <location>
        <position position="163"/>
    </location>
    <ligand>
        <name>ATP</name>
        <dbReference type="ChEBI" id="CHEBI:30616"/>
    </ligand>
</feature>
<comment type="similarity">
    <text evidence="1 8 11">Belongs to the DnaA family.</text>
</comment>
<evidence type="ECO:0000256" key="10">
    <source>
        <dbReference type="RuleBase" id="RU000577"/>
    </source>
</evidence>
<keyword evidence="2 8" id="KW-0963">Cytoplasm</keyword>
<dbReference type="PANTHER" id="PTHR30050:SF2">
    <property type="entry name" value="CHROMOSOMAL REPLICATION INITIATOR PROTEIN DNAA"/>
    <property type="match status" value="1"/>
</dbReference>
<dbReference type="SUPFAM" id="SSF48295">
    <property type="entry name" value="TrpR-like"/>
    <property type="match status" value="1"/>
</dbReference>
<dbReference type="InterPro" id="IPR038454">
    <property type="entry name" value="DnaA_N_sf"/>
</dbReference>
<dbReference type="EMBL" id="MFBQ01000029">
    <property type="protein sequence ID" value="OGE04458.1"/>
    <property type="molecule type" value="Genomic_DNA"/>
</dbReference>
<dbReference type="GO" id="GO:0005524">
    <property type="term" value="F:ATP binding"/>
    <property type="evidence" value="ECO:0007669"/>
    <property type="project" value="UniProtKB-UniRule"/>
</dbReference>
<dbReference type="FunFam" id="3.40.50.300:FF:000668">
    <property type="entry name" value="Chromosomal replication initiator protein DnaA"/>
    <property type="match status" value="1"/>
</dbReference>
<comment type="subcellular location">
    <subcellularLocation>
        <location evidence="8">Cytoplasm</location>
    </subcellularLocation>
</comment>
<comment type="domain">
    <text evidence="8">Domain I is involved in oligomerization and binding regulators, domain II is flexibile and of varying length in different bacteria, domain III forms the AAA+ region, while domain IV binds dsDNA.</text>
</comment>
<gene>
    <name evidence="8" type="primary">dnaA</name>
    <name evidence="14" type="ORF">A3B51_02885</name>
</gene>
<keyword evidence="3 8" id="KW-0235">DNA replication</keyword>
<dbReference type="Gene3D" id="1.10.8.60">
    <property type="match status" value="1"/>
</dbReference>
<dbReference type="InterPro" id="IPR013317">
    <property type="entry name" value="DnaA_dom"/>
</dbReference>
<feature type="domain" description="Chromosomal replication initiator DnaA C-terminal" evidence="13">
    <location>
        <begin position="360"/>
        <end position="429"/>
    </location>
</feature>
<organism evidence="14 15">
    <name type="scientific">Candidatus Curtissbacteria bacterium RIFCSPLOWO2_01_FULL_41_18</name>
    <dbReference type="NCBI Taxonomy" id="1797727"/>
    <lineage>
        <taxon>Bacteria</taxon>
        <taxon>Candidatus Curtissiibacteriota</taxon>
    </lineage>
</organism>
<dbReference type="InterPro" id="IPR001957">
    <property type="entry name" value="Chromosome_initiator_DnaA"/>
</dbReference>
<protein>
    <recommendedName>
        <fullName evidence="8 9">Chromosomal replication initiator protein DnaA</fullName>
    </recommendedName>
</protein>
<evidence type="ECO:0000313" key="14">
    <source>
        <dbReference type="EMBL" id="OGE04458.1"/>
    </source>
</evidence>
<dbReference type="InterPro" id="IPR018312">
    <property type="entry name" value="Chromosome_initiator_DnaA_CS"/>
</dbReference>
<dbReference type="STRING" id="1797727.A3B51_02885"/>
<dbReference type="SMART" id="SM00760">
    <property type="entry name" value="Bac_DnaA_C"/>
    <property type="match status" value="1"/>
</dbReference>
<keyword evidence="5 8" id="KW-0067">ATP-binding</keyword>
<evidence type="ECO:0000256" key="2">
    <source>
        <dbReference type="ARBA" id="ARBA00022490"/>
    </source>
</evidence>
<sequence length="452" mass="49736">MDQIGQKVWGVILSSIKSQVLPSAFKAWFSGSFVLDYKLAGNKKLLIIGVKNNFLKEQVETRYSPMIFEAKNKHSLGDVEIVFVVANKEQGSNSKSGPLFTGVAQKIATNGKRADALSLNYTLGNFTVGYSNNLAYMAAKKVAENPGGIYNPLLFYGPTGVGKTHLLQAIGNEVSDKIMDAKVLYVTAERFTNDYIESLNNKTQQFSRQKYRSVDLLLVDDAQFLAGKESTQDEFFHTFNELCLSGRQVVIASDRHPSELARVKERLVSRFLGGMTADIGYPDLEMKIAILVSKCKQKNIKIDREILAYIAGECQGGARELEGVLIATLAQLKLSGGKSNLNSIKELISKNKPPAQIKVSPGKIIGAVCKHFRIEEALLCSASRRAKIVGARQLLMYLLRRDLGLSLSAIGSLVGGRDHSTVIHGIGKVEKMLGRNLDVRDEIYRIGAIFNK</sequence>